<dbReference type="GO" id="GO:0052621">
    <property type="term" value="F:diguanylate cyclase activity"/>
    <property type="evidence" value="ECO:0007669"/>
    <property type="project" value="UniProtKB-EC"/>
</dbReference>
<dbReference type="Pfam" id="PF00990">
    <property type="entry name" value="GGDEF"/>
    <property type="match status" value="1"/>
</dbReference>
<keyword evidence="6" id="KW-1185">Reference proteome</keyword>
<comment type="caution">
    <text evidence="5">The sequence shown here is derived from an EMBL/GenBank/DDBJ whole genome shotgun (WGS) entry which is preliminary data.</text>
</comment>
<comment type="catalytic activity">
    <reaction evidence="2">
        <text>2 GTP = 3',3'-c-di-GMP + 2 diphosphate</text>
        <dbReference type="Rhea" id="RHEA:24898"/>
        <dbReference type="ChEBI" id="CHEBI:33019"/>
        <dbReference type="ChEBI" id="CHEBI:37565"/>
        <dbReference type="ChEBI" id="CHEBI:58805"/>
        <dbReference type="EC" id="2.7.7.65"/>
    </reaction>
</comment>
<sequence>MGMSDRQGQWPHQLSLTLDRLGWRSAQVFQVGIALVVGVVVAAVLLSLDHASWGSALLGGLVAAVPALLTGHVALNLARALAQSGEQRELLCVDDELAGVGNRRQFLRLAERDWARCRRYGDDGAMLLIDADYLRRINDTMGQRCGDAVLLEVTRRVSATLRQSDVLARFGGAVLAVFLPHTDPLGALDAAERIRQQVASTPFRWDKAHLVVTVSVGVAHVHAGQMALEGLIQEAETALRAAKDAGRNCVRAAPIQPRQSDPSRSVAPG</sequence>
<keyword evidence="3" id="KW-1133">Transmembrane helix</keyword>
<dbReference type="SUPFAM" id="SSF55073">
    <property type="entry name" value="Nucleotide cyclase"/>
    <property type="match status" value="1"/>
</dbReference>
<proteinExistence type="predicted"/>
<dbReference type="InterPro" id="IPR043128">
    <property type="entry name" value="Rev_trsase/Diguanyl_cyclase"/>
</dbReference>
<gene>
    <name evidence="5" type="ORF">F7Q92_06605</name>
</gene>
<dbReference type="InterPro" id="IPR029787">
    <property type="entry name" value="Nucleotide_cyclase"/>
</dbReference>
<feature type="transmembrane region" description="Helical" evidence="3">
    <location>
        <begin position="54"/>
        <end position="78"/>
    </location>
</feature>
<evidence type="ECO:0000313" key="6">
    <source>
        <dbReference type="Proteomes" id="UP000430120"/>
    </source>
</evidence>
<keyword evidence="3" id="KW-0472">Membrane</keyword>
<evidence type="ECO:0000259" key="4">
    <source>
        <dbReference type="PROSITE" id="PS50887"/>
    </source>
</evidence>
<dbReference type="AlphaFoldDB" id="A0A643FGW2"/>
<keyword evidence="3" id="KW-0812">Transmembrane</keyword>
<dbReference type="InterPro" id="IPR050469">
    <property type="entry name" value="Diguanylate_Cyclase"/>
</dbReference>
<reference evidence="5 6" key="1">
    <citation type="submission" date="2019-09" db="EMBL/GenBank/DDBJ databases">
        <title>Draft genome sequences of 48 bacterial type strains from the CCUG.</title>
        <authorList>
            <person name="Tunovic T."/>
            <person name="Pineiro-Iglesias B."/>
            <person name="Unosson C."/>
            <person name="Inganas E."/>
            <person name="Ohlen M."/>
            <person name="Cardew S."/>
            <person name="Jensie-Markopoulos S."/>
            <person name="Salva-Serra F."/>
            <person name="Jaen-Luchoro D."/>
            <person name="Karlsson R."/>
            <person name="Svensson-Stadler L."/>
            <person name="Chun J."/>
            <person name="Moore E."/>
        </authorList>
    </citation>
    <scope>NUCLEOTIDE SEQUENCE [LARGE SCALE GENOMIC DNA]</scope>
    <source>
        <strain evidence="5 6">CCUG 30977</strain>
    </source>
</reference>
<dbReference type="PANTHER" id="PTHR45138:SF9">
    <property type="entry name" value="DIGUANYLATE CYCLASE DGCM-RELATED"/>
    <property type="match status" value="1"/>
</dbReference>
<dbReference type="Gene3D" id="3.30.70.270">
    <property type="match status" value="1"/>
</dbReference>
<name>A0A643FGW2_IDEDE</name>
<dbReference type="Proteomes" id="UP000430120">
    <property type="component" value="Unassembled WGS sequence"/>
</dbReference>
<dbReference type="EMBL" id="VZPB01000011">
    <property type="protein sequence ID" value="KAB0583733.1"/>
    <property type="molecule type" value="Genomic_DNA"/>
</dbReference>
<evidence type="ECO:0000256" key="3">
    <source>
        <dbReference type="SAM" id="Phobius"/>
    </source>
</evidence>
<dbReference type="OrthoDB" id="9813903at2"/>
<dbReference type="CDD" id="cd01949">
    <property type="entry name" value="GGDEF"/>
    <property type="match status" value="1"/>
</dbReference>
<evidence type="ECO:0000313" key="5">
    <source>
        <dbReference type="EMBL" id="KAB0583733.1"/>
    </source>
</evidence>
<dbReference type="InterPro" id="IPR000160">
    <property type="entry name" value="GGDEF_dom"/>
</dbReference>
<evidence type="ECO:0000256" key="1">
    <source>
        <dbReference type="ARBA" id="ARBA00012528"/>
    </source>
</evidence>
<dbReference type="PROSITE" id="PS50887">
    <property type="entry name" value="GGDEF"/>
    <property type="match status" value="1"/>
</dbReference>
<organism evidence="5 6">
    <name type="scientific">Ideonella dechloratans</name>
    <dbReference type="NCBI Taxonomy" id="36863"/>
    <lineage>
        <taxon>Bacteria</taxon>
        <taxon>Pseudomonadati</taxon>
        <taxon>Pseudomonadota</taxon>
        <taxon>Betaproteobacteria</taxon>
        <taxon>Burkholderiales</taxon>
        <taxon>Sphaerotilaceae</taxon>
        <taxon>Ideonella</taxon>
    </lineage>
</organism>
<dbReference type="NCBIfam" id="TIGR00254">
    <property type="entry name" value="GGDEF"/>
    <property type="match status" value="1"/>
</dbReference>
<feature type="domain" description="GGDEF" evidence="4">
    <location>
        <begin position="122"/>
        <end position="255"/>
    </location>
</feature>
<dbReference type="EC" id="2.7.7.65" evidence="1"/>
<accession>A0A643FGW2</accession>
<dbReference type="SMART" id="SM00267">
    <property type="entry name" value="GGDEF"/>
    <property type="match status" value="1"/>
</dbReference>
<feature type="transmembrane region" description="Helical" evidence="3">
    <location>
        <begin position="28"/>
        <end position="48"/>
    </location>
</feature>
<dbReference type="PANTHER" id="PTHR45138">
    <property type="entry name" value="REGULATORY COMPONENTS OF SENSORY TRANSDUCTION SYSTEM"/>
    <property type="match status" value="1"/>
</dbReference>
<evidence type="ECO:0000256" key="2">
    <source>
        <dbReference type="ARBA" id="ARBA00034247"/>
    </source>
</evidence>
<protein>
    <recommendedName>
        <fullName evidence="1">diguanylate cyclase</fullName>
        <ecNumber evidence="1">2.7.7.65</ecNumber>
    </recommendedName>
</protein>